<proteinExistence type="predicted"/>
<dbReference type="KEGG" id="led:BBK82_04310"/>
<name>A0A1B2HCG4_9PSEU</name>
<reference evidence="2 3" key="1">
    <citation type="submission" date="2016-07" db="EMBL/GenBank/DDBJ databases">
        <title>Complete genome sequence of the Lentzea guizhouensis DHS C013.</title>
        <authorList>
            <person name="Cao C."/>
        </authorList>
    </citation>
    <scope>NUCLEOTIDE SEQUENCE [LARGE SCALE GENOMIC DNA]</scope>
    <source>
        <strain evidence="2 3">DHS C013</strain>
    </source>
</reference>
<dbReference type="PANTHER" id="PTHR47691">
    <property type="entry name" value="REGULATOR-RELATED"/>
    <property type="match status" value="1"/>
</dbReference>
<dbReference type="SUPFAM" id="SSF52540">
    <property type="entry name" value="P-loop containing nucleoside triphosphate hydrolases"/>
    <property type="match status" value="1"/>
</dbReference>
<evidence type="ECO:0000313" key="3">
    <source>
        <dbReference type="Proteomes" id="UP000093053"/>
    </source>
</evidence>
<accession>A0A1B2HCG4</accession>
<organism evidence="2 3">
    <name type="scientific">Lentzea guizhouensis</name>
    <dbReference type="NCBI Taxonomy" id="1586287"/>
    <lineage>
        <taxon>Bacteria</taxon>
        <taxon>Bacillati</taxon>
        <taxon>Actinomycetota</taxon>
        <taxon>Actinomycetes</taxon>
        <taxon>Pseudonocardiales</taxon>
        <taxon>Pseudonocardiaceae</taxon>
        <taxon>Lentzea</taxon>
    </lineage>
</organism>
<dbReference type="PROSITE" id="PS50005">
    <property type="entry name" value="TPR"/>
    <property type="match status" value="1"/>
</dbReference>
<dbReference type="PANTHER" id="PTHR47691:SF3">
    <property type="entry name" value="HTH-TYPE TRANSCRIPTIONAL REGULATOR RV0890C-RELATED"/>
    <property type="match status" value="1"/>
</dbReference>
<evidence type="ECO:0000256" key="1">
    <source>
        <dbReference type="PROSITE-ProRule" id="PRU00339"/>
    </source>
</evidence>
<gene>
    <name evidence="2" type="ORF">BBK82_04310</name>
</gene>
<sequence>MLPAGRDCVTVITSRTELTGLLVDGGVRRVALGLLGQSDARVLIADRAAGVAEDDAVGELAAMCAGLPLALAIIAAQAAQHRFPLRTLVRQLRSEGRLLDALDTGDVRTTARAVLSWSYETLSPGAQRLFRYLGLMTGADIAWPAMASLIGTRSRTLLAELLRANLVEEYLPGRFRLHDLLREYSAGLLAEETEQDRLAACTRMVDSYLHGALAADVALKAQRLRITVPPAGPGVEVPAITDYLSGLDWFAEAKACLMLGRTLLRQDRQHDAEGMFQSALRLFREFGGAAEEADVLTSIATLHLLRWQIEDAAAAAREALSLAETVRQLNCQAAALRIIGRCDLERGDHEQAVERCTAALELYRVTGDTEGEAAAQRWLGTAYRKLGRWDESVRHHERSLEIDIDLGDDYYVAVVLDQLGLTYVAMGRQTDAESAWQHSVAILDYLDHPQADTVRARLLKNEGSRSGTEPR</sequence>
<keyword evidence="3" id="KW-1185">Reference proteome</keyword>
<dbReference type="AlphaFoldDB" id="A0A1B2HCG4"/>
<dbReference type="InterPro" id="IPR027417">
    <property type="entry name" value="P-loop_NTPase"/>
</dbReference>
<keyword evidence="1" id="KW-0802">TPR repeat</keyword>
<dbReference type="InterPro" id="IPR011990">
    <property type="entry name" value="TPR-like_helical_dom_sf"/>
</dbReference>
<dbReference type="STRING" id="1586287.BBK82_04310"/>
<feature type="repeat" description="TPR" evidence="1">
    <location>
        <begin position="373"/>
        <end position="406"/>
    </location>
</feature>
<protein>
    <submittedName>
        <fullName evidence="2">Uncharacterized protein</fullName>
    </submittedName>
</protein>
<dbReference type="SMART" id="SM00028">
    <property type="entry name" value="TPR"/>
    <property type="match status" value="5"/>
</dbReference>
<dbReference type="Gene3D" id="1.25.40.10">
    <property type="entry name" value="Tetratricopeptide repeat domain"/>
    <property type="match status" value="1"/>
</dbReference>
<dbReference type="Proteomes" id="UP000093053">
    <property type="component" value="Chromosome"/>
</dbReference>
<dbReference type="SUPFAM" id="SSF48452">
    <property type="entry name" value="TPR-like"/>
    <property type="match status" value="1"/>
</dbReference>
<dbReference type="Pfam" id="PF13424">
    <property type="entry name" value="TPR_12"/>
    <property type="match status" value="1"/>
</dbReference>
<dbReference type="EMBL" id="CP016793">
    <property type="protein sequence ID" value="ANZ35420.1"/>
    <property type="molecule type" value="Genomic_DNA"/>
</dbReference>
<evidence type="ECO:0000313" key="2">
    <source>
        <dbReference type="EMBL" id="ANZ35420.1"/>
    </source>
</evidence>
<dbReference type="InterPro" id="IPR019734">
    <property type="entry name" value="TPR_rpt"/>
</dbReference>